<dbReference type="GO" id="GO:0000139">
    <property type="term" value="C:Golgi membrane"/>
    <property type="evidence" value="ECO:0000318"/>
    <property type="project" value="GO_Central"/>
</dbReference>
<protein>
    <submittedName>
        <fullName evidence="8">Putative lectin</fullName>
    </submittedName>
</protein>
<keyword evidence="2" id="KW-0812">Transmembrane</keyword>
<dbReference type="InterPro" id="IPR005052">
    <property type="entry name" value="Lectin_leg"/>
</dbReference>
<evidence type="ECO:0000256" key="2">
    <source>
        <dbReference type="ARBA" id="ARBA00022692"/>
    </source>
</evidence>
<keyword evidence="9" id="KW-1185">Reference proteome</keyword>
<dbReference type="GO" id="GO:0005789">
    <property type="term" value="C:endoplasmic reticulum membrane"/>
    <property type="evidence" value="ECO:0000318"/>
    <property type="project" value="GO_Central"/>
</dbReference>
<evidence type="ECO:0000259" key="7">
    <source>
        <dbReference type="PROSITE" id="PS51328"/>
    </source>
</evidence>
<feature type="compositionally biased region" description="Basic residues" evidence="6">
    <location>
        <begin position="455"/>
        <end position="468"/>
    </location>
</feature>
<keyword evidence="3" id="KW-0732">Signal</keyword>
<evidence type="ECO:0000313" key="9">
    <source>
        <dbReference type="Proteomes" id="UP000000542"/>
    </source>
</evidence>
<comment type="subcellular location">
    <subcellularLocation>
        <location evidence="1">Membrane</location>
        <topology evidence="1">Single-pass type I membrane protein</topology>
    </subcellularLocation>
</comment>
<dbReference type="GO" id="GO:0006888">
    <property type="term" value="P:endoplasmic reticulum to Golgi vesicle-mediated transport"/>
    <property type="evidence" value="ECO:0000318"/>
    <property type="project" value="GO_Central"/>
</dbReference>
<reference evidence="8 9" key="1">
    <citation type="journal article" date="2005" name="Science">
        <title>The genome of the kinetoplastid parasite, Leishmania major.</title>
        <authorList>
            <person name="Ivens A.C."/>
            <person name="Peacock C.S."/>
            <person name="Worthey E.A."/>
            <person name="Murphy L."/>
            <person name="Aggarwal G."/>
            <person name="Berriman M."/>
            <person name="Sisk E."/>
            <person name="Rajandream M.A."/>
            <person name="Adlem E."/>
            <person name="Aert R."/>
            <person name="Anupama A."/>
            <person name="Apostolou Z."/>
            <person name="Attipoe P."/>
            <person name="Bason N."/>
            <person name="Bauser C."/>
            <person name="Beck A."/>
            <person name="Beverley S.M."/>
            <person name="Bianchettin G."/>
            <person name="Borzym K."/>
            <person name="Bothe G."/>
            <person name="Bruschi C.V."/>
            <person name="Collins M."/>
            <person name="Cadag E."/>
            <person name="Ciarloni L."/>
            <person name="Clayton C."/>
            <person name="Coulson R.M."/>
            <person name="Cronin A."/>
            <person name="Cruz A.K."/>
            <person name="Davies R.M."/>
            <person name="De Gaudenzi J."/>
            <person name="Dobson D.E."/>
            <person name="Duesterhoeft A."/>
            <person name="Fazelina G."/>
            <person name="Fosker N."/>
            <person name="Frasch A.C."/>
            <person name="Fraser A."/>
            <person name="Fuchs M."/>
            <person name="Gabel C."/>
            <person name="Goble A."/>
            <person name="Goffeau A."/>
            <person name="Harris D."/>
            <person name="Hertz-Fowler C."/>
            <person name="Hilbert H."/>
            <person name="Horn D."/>
            <person name="Huang Y."/>
            <person name="Klages S."/>
            <person name="Knights A."/>
            <person name="Kube M."/>
            <person name="Larke N."/>
            <person name="Litvin L."/>
            <person name="Lord A."/>
            <person name="Louie T."/>
            <person name="Marra M."/>
            <person name="Masuy D."/>
            <person name="Matthews K."/>
            <person name="Michaeli S."/>
            <person name="Mottram J.C."/>
            <person name="Muller-Auer S."/>
            <person name="Munden H."/>
            <person name="Nelson S."/>
            <person name="Norbertczak H."/>
            <person name="Oliver K."/>
            <person name="O'neil S."/>
            <person name="Pentony M."/>
            <person name="Pohl T.M."/>
            <person name="Price C."/>
            <person name="Purnelle B."/>
            <person name="Quail M.A."/>
            <person name="Rabbinowitsch E."/>
            <person name="Reinhardt R."/>
            <person name="Rieger M."/>
            <person name="Rinta J."/>
            <person name="Robben J."/>
            <person name="Robertson L."/>
            <person name="Ruiz J.C."/>
            <person name="Rutter S."/>
            <person name="Saunders D."/>
            <person name="Schafer M."/>
            <person name="Schein J."/>
            <person name="Schwartz D.C."/>
            <person name="Seeger K."/>
            <person name="Seyler A."/>
            <person name="Sharp S."/>
            <person name="Shin H."/>
            <person name="Sivam D."/>
            <person name="Squares R."/>
            <person name="Squares S."/>
            <person name="Tosato V."/>
            <person name="Vogt C."/>
            <person name="Volckaert G."/>
            <person name="Wambutt R."/>
            <person name="Warren T."/>
            <person name="Wedler H."/>
            <person name="Woodward J."/>
            <person name="Zhou S."/>
            <person name="Zimmermann W."/>
            <person name="Smith D.F."/>
            <person name="Blackwell J.M."/>
            <person name="Stuart K.D."/>
            <person name="Barrell B."/>
            <person name="Myler P.J."/>
        </authorList>
    </citation>
    <scope>NUCLEOTIDE SEQUENCE [LARGE SCALE GENOMIC DNA]</scope>
    <source>
        <strain evidence="9">MHOM/IL/81/Friedlin</strain>
    </source>
</reference>
<reference evidence="8 9" key="2">
    <citation type="journal article" date="2011" name="Genome Res.">
        <title>Chromosome and gene copy number variation allow major structural change between species and strains of Leishmania.</title>
        <authorList>
            <person name="Rogers M.B."/>
            <person name="Hilley J.D."/>
            <person name="Dickens N.J."/>
            <person name="Wilkes J."/>
            <person name="Bates P.A."/>
            <person name="Depledge D.P."/>
            <person name="Harris D."/>
            <person name="Her Y."/>
            <person name="Herzyk P."/>
            <person name="Imamura H."/>
            <person name="Otto T.D."/>
            <person name="Sanders M."/>
            <person name="Seeger K."/>
            <person name="Dujardin J.C."/>
            <person name="Berriman M."/>
            <person name="Smith D.F."/>
            <person name="Hertz-Fowler C."/>
            <person name="Mottram J.C."/>
        </authorList>
    </citation>
    <scope>NUCLEOTIDE SEQUENCE [LARGE SCALE GENOMIC DNA]</scope>
    <source>
        <strain evidence="9">MHOM/IL/81/Friedlin</strain>
    </source>
</reference>
<dbReference type="Gene3D" id="2.60.120.200">
    <property type="match status" value="1"/>
</dbReference>
<dbReference type="VEuPathDB" id="TriTrypDB:LMJSD75_130010800"/>
<dbReference type="GO" id="GO:0030134">
    <property type="term" value="C:COPII-coated ER to Golgi transport vesicle"/>
    <property type="evidence" value="ECO:0000318"/>
    <property type="project" value="GO_Central"/>
</dbReference>
<dbReference type="InParanoid" id="Q4QG87"/>
<evidence type="ECO:0000256" key="1">
    <source>
        <dbReference type="ARBA" id="ARBA00004479"/>
    </source>
</evidence>
<accession>Q4QG87</accession>
<dbReference type="SMR" id="Q4QG87"/>
<dbReference type="GO" id="GO:0005537">
    <property type="term" value="F:D-mannose binding"/>
    <property type="evidence" value="ECO:0000318"/>
    <property type="project" value="GO_Central"/>
</dbReference>
<feature type="domain" description="L-type lectin-like" evidence="7">
    <location>
        <begin position="20"/>
        <end position="248"/>
    </location>
</feature>
<dbReference type="Pfam" id="PF03388">
    <property type="entry name" value="Lectin_leg-like"/>
    <property type="match status" value="1"/>
</dbReference>
<dbReference type="GeneID" id="5650096"/>
<dbReference type="PANTHER" id="PTHR12223:SF28">
    <property type="entry name" value="LECTIN, MANNOSE BINDING 1 LIKE"/>
    <property type="match status" value="1"/>
</dbReference>
<evidence type="ECO:0000256" key="5">
    <source>
        <dbReference type="ARBA" id="ARBA00023136"/>
    </source>
</evidence>
<proteinExistence type="predicted"/>
<dbReference type="Proteomes" id="UP000000542">
    <property type="component" value="Chromosome 13"/>
</dbReference>
<dbReference type="VEuPathDB" id="TriTrypDB:LMJFC_130012100"/>
<dbReference type="OMA" id="ATMRMVY"/>
<dbReference type="PANTHER" id="PTHR12223">
    <property type="entry name" value="VESICULAR MANNOSE-BINDING LECTIN"/>
    <property type="match status" value="1"/>
</dbReference>
<feature type="region of interest" description="Disordered" evidence="6">
    <location>
        <begin position="284"/>
        <end position="475"/>
    </location>
</feature>
<name>Q4QG87_LEIMA</name>
<feature type="compositionally biased region" description="Low complexity" evidence="6">
    <location>
        <begin position="298"/>
        <end position="404"/>
    </location>
</feature>
<dbReference type="KEGG" id="lma:LMJF_13_0670"/>
<dbReference type="EMBL" id="FR796409">
    <property type="protein sequence ID" value="CAJ02655.1"/>
    <property type="molecule type" value="Genomic_DNA"/>
</dbReference>
<keyword evidence="4" id="KW-1133">Transmembrane helix</keyword>
<dbReference type="VEuPathDB" id="TriTrypDB:LMJLV39_130010700"/>
<gene>
    <name evidence="8" type="ORF">LMJF_13_0670</name>
</gene>
<evidence type="ECO:0000313" key="8">
    <source>
        <dbReference type="EMBL" id="CAJ02655.1"/>
    </source>
</evidence>
<dbReference type="HOGENOM" id="CLU_575501_0_0_1"/>
<feature type="compositionally biased region" description="Basic and acidic residues" evidence="6">
    <location>
        <begin position="408"/>
        <end position="427"/>
    </location>
</feature>
<dbReference type="PROSITE" id="PS51328">
    <property type="entry name" value="L_LECTIN_LIKE"/>
    <property type="match status" value="1"/>
</dbReference>
<evidence type="ECO:0000256" key="4">
    <source>
        <dbReference type="ARBA" id="ARBA00022989"/>
    </source>
</evidence>
<evidence type="ECO:0000256" key="6">
    <source>
        <dbReference type="SAM" id="MobiDB-lite"/>
    </source>
</evidence>
<dbReference type="CDD" id="cd07308">
    <property type="entry name" value="lectin_leg-like"/>
    <property type="match status" value="1"/>
</dbReference>
<keyword evidence="5" id="KW-0472">Membrane</keyword>
<dbReference type="VEuPathDB" id="TriTrypDB:LmjF.13.0670"/>
<evidence type="ECO:0000256" key="3">
    <source>
        <dbReference type="ARBA" id="ARBA00022729"/>
    </source>
</evidence>
<feature type="compositionally biased region" description="Acidic residues" evidence="6">
    <location>
        <begin position="440"/>
        <end position="450"/>
    </location>
</feature>
<dbReference type="InterPro" id="IPR051136">
    <property type="entry name" value="Intracellular_Lectin-GPT"/>
</dbReference>
<sequence length="475" mass="54546">MTAARAVPRLTPAQEHRGITAAIGHHSFAPPLLRQYYGDGEIPHWVISGSSVITDEYVRLTADQKSQTGHLWNTEPLDMDAFEVVVGFRVYRPMGGFGADGFGVWVAQPPRYDGPLFGRPSTFNGFGVLFDSYDNDNRRDNPMVSLVYNDGSNTKHFDSENDFMGDSVASCVFDFREIPEPNMATMRMVYFKGELQVYLSRNSEAAETECLKVTRLPMPKGKAYLSLSAQTGGVSEIHDILFVHLSPLAEAKYDHDVQQTTVPANGLHDARLYDNEAMNNRQTSEVPTATHPPTMVPQEAQPAQQQQQQQHYQEAQPAQQQQQHYQEAQPAQQQQQQHYQEAQPAQQQQQHYQEAQQQQHYQEAQQQQQHYQEAQPAQQQQQQHYQEAQPAQQQQQQNQPAAQATADIGEKERQRIEELERRLEELQGRNGYRATRHIEDEDVEELDGDGEDRQRRMRRVRRARTPRRNRVDQDE</sequence>
<dbReference type="InterPro" id="IPR013320">
    <property type="entry name" value="ConA-like_dom_sf"/>
</dbReference>
<dbReference type="AlphaFoldDB" id="Q4QG87"/>
<organism evidence="8 9">
    <name type="scientific">Leishmania major</name>
    <dbReference type="NCBI Taxonomy" id="5664"/>
    <lineage>
        <taxon>Eukaryota</taxon>
        <taxon>Discoba</taxon>
        <taxon>Euglenozoa</taxon>
        <taxon>Kinetoplastea</taxon>
        <taxon>Metakinetoplastina</taxon>
        <taxon>Trypanosomatida</taxon>
        <taxon>Trypanosomatidae</taxon>
        <taxon>Leishmaniinae</taxon>
        <taxon>Leishmania</taxon>
    </lineage>
</organism>
<dbReference type="GO" id="GO:0005793">
    <property type="term" value="C:endoplasmic reticulum-Golgi intermediate compartment"/>
    <property type="evidence" value="ECO:0000318"/>
    <property type="project" value="GO_Central"/>
</dbReference>
<dbReference type="RefSeq" id="XP_001681811.1">
    <property type="nucleotide sequence ID" value="XM_001681759.1"/>
</dbReference>
<dbReference type="eggNOG" id="KOG3838">
    <property type="taxonomic scope" value="Eukaryota"/>
</dbReference>
<dbReference type="SUPFAM" id="SSF49899">
    <property type="entry name" value="Concanavalin A-like lectins/glucanases"/>
    <property type="match status" value="1"/>
</dbReference>
<dbReference type="STRING" id="5664.Q4QG87"/>